<feature type="region of interest" description="Disordered" evidence="1">
    <location>
        <begin position="21"/>
        <end position="51"/>
    </location>
</feature>
<sequence length="247" mass="26439">MRPSPGEPFLPRSSPVWERSWQMGPASAEAGSSPASFQPSPSRSSSQTTYQHRPIEEGLLGRRDALLLGIVFFAATPALLAPAGALADEATAGTAAPTLSVLVVLCPCLLVFPVCWLVGVSEASGIKSVTAFYPEQAAVDSSVSVAITGSGPDFTSLKSFGDVDAFAEGLVNGLGRSWQRPPGLAAKLIHSKAANSLYYLEYTLQNPGERRRHIVSTIEMAFNGWYNRLHCDGPGEPRSCYNRLHNY</sequence>
<dbReference type="GO" id="GO:0015979">
    <property type="term" value="P:photosynthesis"/>
    <property type="evidence" value="ECO:0007669"/>
    <property type="project" value="InterPro"/>
</dbReference>
<dbReference type="PANTHER" id="PTHR31407">
    <property type="match status" value="1"/>
</dbReference>
<gene>
    <name evidence="4" type="primary">PPD3_1</name>
    <name evidence="4" type="ORF">Zm00014a_008123</name>
</gene>
<keyword evidence="2" id="KW-0472">Membrane</keyword>
<dbReference type="PANTHER" id="PTHR31407:SF17">
    <property type="entry name" value="PSBP DOMAIN-CONTAINING PROTEIN 3, CHLOROPLASTIC"/>
    <property type="match status" value="1"/>
</dbReference>
<organism evidence="4">
    <name type="scientific">Zea mays</name>
    <name type="common">Maize</name>
    <dbReference type="NCBI Taxonomy" id="4577"/>
    <lineage>
        <taxon>Eukaryota</taxon>
        <taxon>Viridiplantae</taxon>
        <taxon>Streptophyta</taxon>
        <taxon>Embryophyta</taxon>
        <taxon>Tracheophyta</taxon>
        <taxon>Spermatophyta</taxon>
        <taxon>Magnoliopsida</taxon>
        <taxon>Liliopsida</taxon>
        <taxon>Poales</taxon>
        <taxon>Poaceae</taxon>
        <taxon>PACMAD clade</taxon>
        <taxon>Panicoideae</taxon>
        <taxon>Andropogonodae</taxon>
        <taxon>Andropogoneae</taxon>
        <taxon>Tripsacinae</taxon>
        <taxon>Zea</taxon>
    </lineage>
</organism>
<proteinExistence type="predicted"/>
<protein>
    <submittedName>
        <fullName evidence="4">PsbP domain-containing protein 3, chloroplastic</fullName>
    </submittedName>
</protein>
<name>A0A3L6G331_MAIZE</name>
<accession>A0A3L6G331</accession>
<dbReference type="InterPro" id="IPR002683">
    <property type="entry name" value="PsbP_C"/>
</dbReference>
<dbReference type="ExpressionAtlas" id="A0A3L6G331">
    <property type="expression patterns" value="baseline and differential"/>
</dbReference>
<evidence type="ECO:0000313" key="4">
    <source>
        <dbReference type="EMBL" id="PWZ40824.1"/>
    </source>
</evidence>
<feature type="transmembrane region" description="Helical" evidence="2">
    <location>
        <begin position="99"/>
        <end position="118"/>
    </location>
</feature>
<evidence type="ECO:0000256" key="2">
    <source>
        <dbReference type="SAM" id="Phobius"/>
    </source>
</evidence>
<dbReference type="Gene3D" id="3.40.1000.10">
    <property type="entry name" value="Mog1/PsbP, alpha/beta/alpha sandwich"/>
    <property type="match status" value="1"/>
</dbReference>
<dbReference type="GO" id="GO:0019898">
    <property type="term" value="C:extrinsic component of membrane"/>
    <property type="evidence" value="ECO:0007669"/>
    <property type="project" value="InterPro"/>
</dbReference>
<reference evidence="4" key="1">
    <citation type="journal article" date="2018" name="Nat. Genet.">
        <title>Extensive intraspecific gene order and gene structural variations between Mo17 and other maize genomes.</title>
        <authorList>
            <person name="Sun S."/>
            <person name="Zhou Y."/>
            <person name="Chen J."/>
            <person name="Shi J."/>
            <person name="Zhao H."/>
            <person name="Zhao H."/>
            <person name="Song W."/>
            <person name="Zhang M."/>
            <person name="Cui Y."/>
            <person name="Dong X."/>
            <person name="Liu H."/>
            <person name="Ma X."/>
            <person name="Jiao Y."/>
            <person name="Wang B."/>
            <person name="Wei X."/>
            <person name="Stein J.C."/>
            <person name="Glaubitz J.C."/>
            <person name="Lu F."/>
            <person name="Yu G."/>
            <person name="Liang C."/>
            <person name="Fengler K."/>
            <person name="Li B."/>
            <person name="Rafalski A."/>
            <person name="Schnable P.S."/>
            <person name="Ware D.H."/>
            <person name="Buckler E.S."/>
            <person name="Lai J."/>
        </authorList>
    </citation>
    <scope>NUCLEOTIDE SEQUENCE [LARGE SCALE GENOMIC DNA]</scope>
    <source>
        <tissue evidence="4">Seedling</tissue>
    </source>
</reference>
<dbReference type="GO" id="GO:0009654">
    <property type="term" value="C:photosystem II oxygen evolving complex"/>
    <property type="evidence" value="ECO:0007669"/>
    <property type="project" value="InterPro"/>
</dbReference>
<keyword evidence="2" id="KW-0812">Transmembrane</keyword>
<keyword evidence="2" id="KW-1133">Transmembrane helix</keyword>
<comment type="caution">
    <text evidence="4">The sequence shown here is derived from an EMBL/GenBank/DDBJ whole genome shotgun (WGS) entry which is preliminary data.</text>
</comment>
<dbReference type="SUPFAM" id="SSF55724">
    <property type="entry name" value="Mog1p/PsbP-like"/>
    <property type="match status" value="1"/>
</dbReference>
<dbReference type="EMBL" id="NCVQ01000003">
    <property type="protein sequence ID" value="PWZ40824.1"/>
    <property type="molecule type" value="Genomic_DNA"/>
</dbReference>
<evidence type="ECO:0000259" key="3">
    <source>
        <dbReference type="Pfam" id="PF01789"/>
    </source>
</evidence>
<feature type="compositionally biased region" description="Low complexity" evidence="1">
    <location>
        <begin position="24"/>
        <end position="46"/>
    </location>
</feature>
<feature type="domain" description="PsbP C-terminal" evidence="3">
    <location>
        <begin position="128"/>
        <end position="226"/>
    </location>
</feature>
<dbReference type="GO" id="GO:0005509">
    <property type="term" value="F:calcium ion binding"/>
    <property type="evidence" value="ECO:0007669"/>
    <property type="project" value="InterPro"/>
</dbReference>
<dbReference type="Proteomes" id="UP000251960">
    <property type="component" value="Chromosome 2"/>
</dbReference>
<dbReference type="AlphaFoldDB" id="A0A3L6G331"/>
<dbReference type="Pfam" id="PF01789">
    <property type="entry name" value="PsbP"/>
    <property type="match status" value="1"/>
</dbReference>
<evidence type="ECO:0000256" key="1">
    <source>
        <dbReference type="SAM" id="MobiDB-lite"/>
    </source>
</evidence>
<dbReference type="InterPro" id="IPR016123">
    <property type="entry name" value="Mog1/PsbP_a/b/a-sand"/>
</dbReference>
<feature type="transmembrane region" description="Helical" evidence="2">
    <location>
        <begin position="65"/>
        <end position="87"/>
    </location>
</feature>